<dbReference type="SUPFAM" id="SSF46689">
    <property type="entry name" value="Homeodomain-like"/>
    <property type="match status" value="1"/>
</dbReference>
<feature type="domain" description="HTH tetR-type" evidence="5">
    <location>
        <begin position="7"/>
        <end position="67"/>
    </location>
</feature>
<keyword evidence="2 4" id="KW-0238">DNA-binding</keyword>
<dbReference type="OrthoDB" id="5242433at2"/>
<reference evidence="6" key="1">
    <citation type="submission" date="2020-01" db="EMBL/GenBank/DDBJ databases">
        <title>Whole-genome analyses of novel actinobacteria.</title>
        <authorList>
            <person name="Sahin N."/>
        </authorList>
    </citation>
    <scope>NUCLEOTIDE SEQUENCE</scope>
    <source>
        <strain evidence="6">YC537</strain>
    </source>
</reference>
<dbReference type="RefSeq" id="WP_161693058.1">
    <property type="nucleotide sequence ID" value="NZ_JAAAHS010000006.1"/>
</dbReference>
<evidence type="ECO:0000256" key="2">
    <source>
        <dbReference type="ARBA" id="ARBA00023125"/>
    </source>
</evidence>
<keyword evidence="1" id="KW-0805">Transcription regulation</keyword>
<gene>
    <name evidence="6" type="ORF">GUY60_01870</name>
</gene>
<comment type="caution">
    <text evidence="6">The sequence shown here is derived from an EMBL/GenBank/DDBJ whole genome shotgun (WGS) entry which is preliminary data.</text>
</comment>
<dbReference type="Proteomes" id="UP000598297">
    <property type="component" value="Unassembled WGS sequence"/>
</dbReference>
<proteinExistence type="predicted"/>
<sequence length="197" mass="21451">MARVPAAERRNDLVNAAIHVIASHGVEGATTRRIAEEANAPLATLHYCFHTKELLFEAVIERLTEQYREVLIENDVHGDVAATARGVLRGLLNWYLEGDPDLASATIELVSWAQRQKDHPAVSVYSEAFNVMRSILARAASGQEVAPETIDQIGYVVGALSDGFAVNWLTYADRSQAAEQAETIVGVLDAWLAANLA</sequence>
<dbReference type="PROSITE" id="PS50977">
    <property type="entry name" value="HTH_TETR_2"/>
    <property type="match status" value="1"/>
</dbReference>
<keyword evidence="3" id="KW-0804">Transcription</keyword>
<keyword evidence="7" id="KW-1185">Reference proteome</keyword>
<feature type="DNA-binding region" description="H-T-H motif" evidence="4">
    <location>
        <begin position="30"/>
        <end position="49"/>
    </location>
</feature>
<dbReference type="InterPro" id="IPR001647">
    <property type="entry name" value="HTH_TetR"/>
</dbReference>
<dbReference type="Pfam" id="PF00440">
    <property type="entry name" value="TetR_N"/>
    <property type="match status" value="1"/>
</dbReference>
<dbReference type="Gene3D" id="1.10.357.10">
    <property type="entry name" value="Tetracycline Repressor, domain 2"/>
    <property type="match status" value="1"/>
</dbReference>
<dbReference type="PANTHER" id="PTHR30055">
    <property type="entry name" value="HTH-TYPE TRANSCRIPTIONAL REGULATOR RUTR"/>
    <property type="match status" value="1"/>
</dbReference>
<dbReference type="InterPro" id="IPR009057">
    <property type="entry name" value="Homeodomain-like_sf"/>
</dbReference>
<dbReference type="GO" id="GO:0003700">
    <property type="term" value="F:DNA-binding transcription factor activity"/>
    <property type="evidence" value="ECO:0007669"/>
    <property type="project" value="TreeGrafter"/>
</dbReference>
<evidence type="ECO:0000313" key="6">
    <source>
        <dbReference type="EMBL" id="NBE50195.1"/>
    </source>
</evidence>
<dbReference type="PANTHER" id="PTHR30055:SF234">
    <property type="entry name" value="HTH-TYPE TRANSCRIPTIONAL REGULATOR BETI"/>
    <property type="match status" value="1"/>
</dbReference>
<evidence type="ECO:0000313" key="7">
    <source>
        <dbReference type="Proteomes" id="UP000598297"/>
    </source>
</evidence>
<evidence type="ECO:0000259" key="5">
    <source>
        <dbReference type="PROSITE" id="PS50977"/>
    </source>
</evidence>
<evidence type="ECO:0000256" key="3">
    <source>
        <dbReference type="ARBA" id="ARBA00023163"/>
    </source>
</evidence>
<name>A0A964ULC1_9ACTN</name>
<evidence type="ECO:0000256" key="4">
    <source>
        <dbReference type="PROSITE-ProRule" id="PRU00335"/>
    </source>
</evidence>
<dbReference type="EMBL" id="JAAAHS010000006">
    <property type="protein sequence ID" value="NBE50195.1"/>
    <property type="molecule type" value="Genomic_DNA"/>
</dbReference>
<organism evidence="6 7">
    <name type="scientific">Streptomyces boluensis</name>
    <dbReference type="NCBI Taxonomy" id="1775135"/>
    <lineage>
        <taxon>Bacteria</taxon>
        <taxon>Bacillati</taxon>
        <taxon>Actinomycetota</taxon>
        <taxon>Actinomycetes</taxon>
        <taxon>Kitasatosporales</taxon>
        <taxon>Streptomycetaceae</taxon>
        <taxon>Streptomyces</taxon>
    </lineage>
</organism>
<dbReference type="AlphaFoldDB" id="A0A964ULC1"/>
<protein>
    <submittedName>
        <fullName evidence="6">TetR family transcriptional regulator</fullName>
    </submittedName>
</protein>
<evidence type="ECO:0000256" key="1">
    <source>
        <dbReference type="ARBA" id="ARBA00023015"/>
    </source>
</evidence>
<dbReference type="GO" id="GO:0000976">
    <property type="term" value="F:transcription cis-regulatory region binding"/>
    <property type="evidence" value="ECO:0007669"/>
    <property type="project" value="TreeGrafter"/>
</dbReference>
<accession>A0A964ULC1</accession>
<dbReference type="InterPro" id="IPR050109">
    <property type="entry name" value="HTH-type_TetR-like_transc_reg"/>
</dbReference>